<reference evidence="1" key="1">
    <citation type="submission" date="2024-09" db="EMBL/GenBank/DDBJ databases">
        <title>Black Yeasts Isolated from many extreme environments.</title>
        <authorList>
            <person name="Coleine C."/>
            <person name="Stajich J.E."/>
            <person name="Selbmann L."/>
        </authorList>
    </citation>
    <scope>NUCLEOTIDE SEQUENCE</scope>
    <source>
        <strain evidence="1">CCFEE 5737</strain>
    </source>
</reference>
<comment type="caution">
    <text evidence="1">The sequence shown here is derived from an EMBL/GenBank/DDBJ whole genome shotgun (WGS) entry which is preliminary data.</text>
</comment>
<dbReference type="Proteomes" id="UP001186974">
    <property type="component" value="Unassembled WGS sequence"/>
</dbReference>
<sequence>MVDTRDTGNELLERARTSGSNRESHFREQRASIGSDSGRQSSQRSRPTSLDPSRYAAVGFGTDFANLAEVEDKEPAEQEPQREDKGKSAELKSQHQHRLSAKSYASSGGGEKHLSAPSGAGSSKRSSGTSAAERDYQRILARRSQQALVTGEGERASQGYGNLDEVRDPAPVQDRGEKGISRRTYPEDERQEKRRSWIERPDSRYKLPEPTPTELAANNTTLSQRCGHQDEESQASWPLRSHPFSRSDQGQETNVPEPEPPSLDSAATAPDVPTRQQRQNKSVESFYTSLYAVSYLVVFSILGTLARLGIQWLTFYPGAPIVTPVIWTNFAGSFFLGFLAEDLSLFQHPDLPMRPSTSTTSSTPTEKEAETTANYHKWKKSLPLYIGLAIGFCGSLTSFSSFERDVFLALSNDLP</sequence>
<protein>
    <submittedName>
        <fullName evidence="1">Uncharacterized protein</fullName>
    </submittedName>
</protein>
<proteinExistence type="predicted"/>
<name>A0ACC3CW43_9PEZI</name>
<accession>A0ACC3CW43</accession>
<dbReference type="EMBL" id="JAWDJW010010592">
    <property type="protein sequence ID" value="KAK3045595.1"/>
    <property type="molecule type" value="Genomic_DNA"/>
</dbReference>
<evidence type="ECO:0000313" key="2">
    <source>
        <dbReference type="Proteomes" id="UP001186974"/>
    </source>
</evidence>
<keyword evidence="2" id="KW-1185">Reference proteome</keyword>
<gene>
    <name evidence="1" type="ORF">LTS18_013681</name>
</gene>
<feature type="non-terminal residue" evidence="1">
    <location>
        <position position="415"/>
    </location>
</feature>
<evidence type="ECO:0000313" key="1">
    <source>
        <dbReference type="EMBL" id="KAK3045595.1"/>
    </source>
</evidence>
<organism evidence="1 2">
    <name type="scientific">Coniosporium uncinatum</name>
    <dbReference type="NCBI Taxonomy" id="93489"/>
    <lineage>
        <taxon>Eukaryota</taxon>
        <taxon>Fungi</taxon>
        <taxon>Dikarya</taxon>
        <taxon>Ascomycota</taxon>
        <taxon>Pezizomycotina</taxon>
        <taxon>Dothideomycetes</taxon>
        <taxon>Dothideomycetes incertae sedis</taxon>
        <taxon>Coniosporium</taxon>
    </lineage>
</organism>